<comment type="similarity">
    <text evidence="1">Belongs to the short-chain dehydrogenases/reductases (SDR) family.</text>
</comment>
<evidence type="ECO:0000256" key="1">
    <source>
        <dbReference type="ARBA" id="ARBA00006484"/>
    </source>
</evidence>
<keyword evidence="5" id="KW-1185">Reference proteome</keyword>
<evidence type="ECO:0000256" key="3">
    <source>
        <dbReference type="ARBA" id="ARBA00023002"/>
    </source>
</evidence>
<dbReference type="Pfam" id="PF00106">
    <property type="entry name" value="adh_short"/>
    <property type="match status" value="1"/>
</dbReference>
<dbReference type="GO" id="GO:0016491">
    <property type="term" value="F:oxidoreductase activity"/>
    <property type="evidence" value="ECO:0007669"/>
    <property type="project" value="UniProtKB-KW"/>
</dbReference>
<evidence type="ECO:0000313" key="4">
    <source>
        <dbReference type="EMBL" id="PWY80836.1"/>
    </source>
</evidence>
<dbReference type="PRINTS" id="PR00081">
    <property type="entry name" value="GDHRDH"/>
</dbReference>
<dbReference type="RefSeq" id="XP_025465438.1">
    <property type="nucleotide sequence ID" value="XM_025612174.1"/>
</dbReference>
<accession>A0A317W2H6</accession>
<sequence>MTLSNPTVVLITGASRGIGRTLVETFLLRPNHIVIGTVRNTAADYVKDVESLPKVDGSRLQLIKIESSNSTDPATAINDLVDIDHIDVVIANAGGAGEKGIILLDVVSPEVVTEVFTVNALGPLALYQAVKPLLEKSSSPKWVSVTSAAGSIGRLELHKAYIAPAYGIAKAGLNWITTAIHSANKEFIAFAVHPGERQQECPRDGPSSGS</sequence>
<evidence type="ECO:0000313" key="5">
    <source>
        <dbReference type="Proteomes" id="UP000246702"/>
    </source>
</evidence>
<reference evidence="4 5" key="1">
    <citation type="submission" date="2016-12" db="EMBL/GenBank/DDBJ databases">
        <title>The genomes of Aspergillus section Nigri reveals drivers in fungal speciation.</title>
        <authorList>
            <consortium name="DOE Joint Genome Institute"/>
            <person name="Vesth T.C."/>
            <person name="Nybo J."/>
            <person name="Theobald S."/>
            <person name="Brandl J."/>
            <person name="Frisvad J.C."/>
            <person name="Nielsen K.F."/>
            <person name="Lyhne E.K."/>
            <person name="Kogle M.E."/>
            <person name="Kuo A."/>
            <person name="Riley R."/>
            <person name="Clum A."/>
            <person name="Nolan M."/>
            <person name="Lipzen A."/>
            <person name="Salamov A."/>
            <person name="Henrissat B."/>
            <person name="Wiebenga A."/>
            <person name="De Vries R.P."/>
            <person name="Grigoriev I.V."/>
            <person name="Mortensen U.H."/>
            <person name="Andersen M.R."/>
            <person name="Baker S.E."/>
        </authorList>
    </citation>
    <scope>NUCLEOTIDE SEQUENCE [LARGE SCALE GENOMIC DNA]</scope>
    <source>
        <strain evidence="4 5">CBS 115572</strain>
    </source>
</reference>
<dbReference type="InterPro" id="IPR036291">
    <property type="entry name" value="NAD(P)-bd_dom_sf"/>
</dbReference>
<dbReference type="OrthoDB" id="9876299at2759"/>
<dbReference type="InterPro" id="IPR002347">
    <property type="entry name" value="SDR_fam"/>
</dbReference>
<dbReference type="Proteomes" id="UP000246702">
    <property type="component" value="Unassembled WGS sequence"/>
</dbReference>
<keyword evidence="2" id="KW-0521">NADP</keyword>
<protein>
    <submittedName>
        <fullName evidence="4">NAD(P)-binding protein</fullName>
    </submittedName>
</protein>
<proteinExistence type="inferred from homology"/>
<dbReference type="PANTHER" id="PTHR43544">
    <property type="entry name" value="SHORT-CHAIN DEHYDROGENASE/REDUCTASE"/>
    <property type="match status" value="1"/>
</dbReference>
<dbReference type="EMBL" id="MSFK01000021">
    <property type="protein sequence ID" value="PWY80836.1"/>
    <property type="molecule type" value="Genomic_DNA"/>
</dbReference>
<keyword evidence="3" id="KW-0560">Oxidoreductase</keyword>
<evidence type="ECO:0000256" key="2">
    <source>
        <dbReference type="ARBA" id="ARBA00022857"/>
    </source>
</evidence>
<dbReference type="Gene3D" id="3.40.50.720">
    <property type="entry name" value="NAD(P)-binding Rossmann-like Domain"/>
    <property type="match status" value="1"/>
</dbReference>
<dbReference type="AlphaFoldDB" id="A0A317W2H6"/>
<dbReference type="InterPro" id="IPR051468">
    <property type="entry name" value="Fungal_SecMetab_SDRs"/>
</dbReference>
<dbReference type="SUPFAM" id="SSF51735">
    <property type="entry name" value="NAD(P)-binding Rossmann-fold domains"/>
    <property type="match status" value="1"/>
</dbReference>
<name>A0A317W2H6_9EURO</name>
<dbReference type="GeneID" id="37114317"/>
<organism evidence="4 5">
    <name type="scientific">Aspergillus sclerotioniger CBS 115572</name>
    <dbReference type="NCBI Taxonomy" id="1450535"/>
    <lineage>
        <taxon>Eukaryota</taxon>
        <taxon>Fungi</taxon>
        <taxon>Dikarya</taxon>
        <taxon>Ascomycota</taxon>
        <taxon>Pezizomycotina</taxon>
        <taxon>Eurotiomycetes</taxon>
        <taxon>Eurotiomycetidae</taxon>
        <taxon>Eurotiales</taxon>
        <taxon>Aspergillaceae</taxon>
        <taxon>Aspergillus</taxon>
        <taxon>Aspergillus subgen. Circumdati</taxon>
    </lineage>
</organism>
<dbReference type="PANTHER" id="PTHR43544:SF7">
    <property type="entry name" value="NADB-LER2"/>
    <property type="match status" value="1"/>
</dbReference>
<gene>
    <name evidence="4" type="ORF">BO94DRAFT_537020</name>
</gene>
<dbReference type="GO" id="GO:0005737">
    <property type="term" value="C:cytoplasm"/>
    <property type="evidence" value="ECO:0007669"/>
    <property type="project" value="TreeGrafter"/>
</dbReference>
<comment type="caution">
    <text evidence="4">The sequence shown here is derived from an EMBL/GenBank/DDBJ whole genome shotgun (WGS) entry which is preliminary data.</text>
</comment>